<sequence>MNEELGKVVNDMLRYGVKLTVGCLNAKAGRECSLGSITGSRYRAKDCREKSKNFENRKAIVRKLEESAHGQTQKVSRATRERMLIRSILWS</sequence>
<dbReference type="Proteomes" id="UP001458880">
    <property type="component" value="Unassembled WGS sequence"/>
</dbReference>
<evidence type="ECO:0000313" key="2">
    <source>
        <dbReference type="Proteomes" id="UP001458880"/>
    </source>
</evidence>
<gene>
    <name evidence="1" type="ORF">QE152_g22702</name>
</gene>
<organism evidence="1 2">
    <name type="scientific">Popillia japonica</name>
    <name type="common">Japanese beetle</name>
    <dbReference type="NCBI Taxonomy" id="7064"/>
    <lineage>
        <taxon>Eukaryota</taxon>
        <taxon>Metazoa</taxon>
        <taxon>Ecdysozoa</taxon>
        <taxon>Arthropoda</taxon>
        <taxon>Hexapoda</taxon>
        <taxon>Insecta</taxon>
        <taxon>Pterygota</taxon>
        <taxon>Neoptera</taxon>
        <taxon>Endopterygota</taxon>
        <taxon>Coleoptera</taxon>
        <taxon>Polyphaga</taxon>
        <taxon>Scarabaeiformia</taxon>
        <taxon>Scarabaeidae</taxon>
        <taxon>Rutelinae</taxon>
        <taxon>Popillia</taxon>
    </lineage>
</organism>
<dbReference type="EMBL" id="JASPKY010000220">
    <property type="protein sequence ID" value="KAK9719394.1"/>
    <property type="molecule type" value="Genomic_DNA"/>
</dbReference>
<reference evidence="1 2" key="1">
    <citation type="journal article" date="2024" name="BMC Genomics">
        <title>De novo assembly and annotation of Popillia japonica's genome with initial clues to its potential as an invasive pest.</title>
        <authorList>
            <person name="Cucini C."/>
            <person name="Boschi S."/>
            <person name="Funari R."/>
            <person name="Cardaioli E."/>
            <person name="Iannotti N."/>
            <person name="Marturano G."/>
            <person name="Paoli F."/>
            <person name="Bruttini M."/>
            <person name="Carapelli A."/>
            <person name="Frati F."/>
            <person name="Nardi F."/>
        </authorList>
    </citation>
    <scope>NUCLEOTIDE SEQUENCE [LARGE SCALE GENOMIC DNA]</scope>
    <source>
        <strain evidence="1">DMR45628</strain>
    </source>
</reference>
<comment type="caution">
    <text evidence="1">The sequence shown here is derived from an EMBL/GenBank/DDBJ whole genome shotgun (WGS) entry which is preliminary data.</text>
</comment>
<name>A0AAW1KJM1_POPJA</name>
<protein>
    <submittedName>
        <fullName evidence="1">Uncharacterized protein</fullName>
    </submittedName>
</protein>
<accession>A0AAW1KJM1</accession>
<evidence type="ECO:0000313" key="1">
    <source>
        <dbReference type="EMBL" id="KAK9719394.1"/>
    </source>
</evidence>
<dbReference type="AlphaFoldDB" id="A0AAW1KJM1"/>
<keyword evidence="2" id="KW-1185">Reference proteome</keyword>
<proteinExistence type="predicted"/>